<feature type="compositionally biased region" description="Basic and acidic residues" evidence="1">
    <location>
        <begin position="55"/>
        <end position="67"/>
    </location>
</feature>
<dbReference type="EMBL" id="BGPR01011020">
    <property type="protein sequence ID" value="GBN49201.1"/>
    <property type="molecule type" value="Genomic_DNA"/>
</dbReference>
<organism evidence="2 3">
    <name type="scientific">Araneus ventricosus</name>
    <name type="common">Orbweaver spider</name>
    <name type="synonym">Epeira ventricosa</name>
    <dbReference type="NCBI Taxonomy" id="182803"/>
    <lineage>
        <taxon>Eukaryota</taxon>
        <taxon>Metazoa</taxon>
        <taxon>Ecdysozoa</taxon>
        <taxon>Arthropoda</taxon>
        <taxon>Chelicerata</taxon>
        <taxon>Arachnida</taxon>
        <taxon>Araneae</taxon>
        <taxon>Araneomorphae</taxon>
        <taxon>Entelegynae</taxon>
        <taxon>Araneoidea</taxon>
        <taxon>Araneidae</taxon>
        <taxon>Araneus</taxon>
    </lineage>
</organism>
<evidence type="ECO:0000256" key="1">
    <source>
        <dbReference type="SAM" id="MobiDB-lite"/>
    </source>
</evidence>
<reference evidence="2 3" key="1">
    <citation type="journal article" date="2019" name="Sci. Rep.">
        <title>Orb-weaving spider Araneus ventricosus genome elucidates the spidroin gene catalogue.</title>
        <authorList>
            <person name="Kono N."/>
            <person name="Nakamura H."/>
            <person name="Ohtoshi R."/>
            <person name="Moran D.A.P."/>
            <person name="Shinohara A."/>
            <person name="Yoshida Y."/>
            <person name="Fujiwara M."/>
            <person name="Mori M."/>
            <person name="Tomita M."/>
            <person name="Arakawa K."/>
        </authorList>
    </citation>
    <scope>NUCLEOTIDE SEQUENCE [LARGE SCALE GENOMIC DNA]</scope>
</reference>
<evidence type="ECO:0000313" key="2">
    <source>
        <dbReference type="EMBL" id="GBN49201.1"/>
    </source>
</evidence>
<protein>
    <submittedName>
        <fullName evidence="2">Uncharacterized protein</fullName>
    </submittedName>
</protein>
<feature type="region of interest" description="Disordered" evidence="1">
    <location>
        <begin position="1"/>
        <end position="29"/>
    </location>
</feature>
<feature type="region of interest" description="Disordered" evidence="1">
    <location>
        <begin position="55"/>
        <end position="84"/>
    </location>
</feature>
<gene>
    <name evidence="2" type="ORF">AVEN_249668_1</name>
</gene>
<feature type="compositionally biased region" description="Polar residues" evidence="1">
    <location>
        <begin position="72"/>
        <end position="84"/>
    </location>
</feature>
<proteinExistence type="predicted"/>
<feature type="compositionally biased region" description="Basic and acidic residues" evidence="1">
    <location>
        <begin position="11"/>
        <end position="28"/>
    </location>
</feature>
<keyword evidence="3" id="KW-1185">Reference proteome</keyword>
<sequence length="84" mass="9610">MWGWSSTLHLLSRDSHQGGGRGRLEKGPQDQMSYLSFDYGSKLFKNFQWQGKKVTKERVTKTEDRSHCPKSSLASQYLDTSISP</sequence>
<evidence type="ECO:0000313" key="3">
    <source>
        <dbReference type="Proteomes" id="UP000499080"/>
    </source>
</evidence>
<accession>A0A4Y2PDB2</accession>
<comment type="caution">
    <text evidence="2">The sequence shown here is derived from an EMBL/GenBank/DDBJ whole genome shotgun (WGS) entry which is preliminary data.</text>
</comment>
<dbReference type="Proteomes" id="UP000499080">
    <property type="component" value="Unassembled WGS sequence"/>
</dbReference>
<name>A0A4Y2PDB2_ARAVE</name>
<dbReference type="AlphaFoldDB" id="A0A4Y2PDB2"/>